<gene>
    <name evidence="5" type="ORF">STCU_09688</name>
</gene>
<dbReference type="InterPro" id="IPR036249">
    <property type="entry name" value="Thioredoxin-like_sf"/>
</dbReference>
<dbReference type="Gene3D" id="1.20.1050.10">
    <property type="match status" value="1"/>
</dbReference>
<dbReference type="PANTHER" id="PTHR12289">
    <property type="entry name" value="METAXIN RELATED"/>
    <property type="match status" value="1"/>
</dbReference>
<dbReference type="AlphaFoldDB" id="S9V7N9"/>
<feature type="region of interest" description="Disordered" evidence="2">
    <location>
        <begin position="323"/>
        <end position="342"/>
    </location>
</feature>
<dbReference type="InterPro" id="IPR040079">
    <property type="entry name" value="Glutathione_S-Trfase"/>
</dbReference>
<dbReference type="Proteomes" id="UP000015354">
    <property type="component" value="Unassembled WGS sequence"/>
</dbReference>
<evidence type="ECO:0000259" key="4">
    <source>
        <dbReference type="Pfam" id="PF17172"/>
    </source>
</evidence>
<protein>
    <recommendedName>
        <fullName evidence="7">Metaxin glutathione S-transferase domain-containing protein</fullName>
    </recommendedName>
</protein>
<dbReference type="SUPFAM" id="SSF52833">
    <property type="entry name" value="Thioredoxin-like"/>
    <property type="match status" value="1"/>
</dbReference>
<dbReference type="InterPro" id="IPR033468">
    <property type="entry name" value="Metaxin_GST"/>
</dbReference>
<proteinExistence type="inferred from homology"/>
<evidence type="ECO:0000256" key="1">
    <source>
        <dbReference type="ARBA" id="ARBA00006475"/>
    </source>
</evidence>
<evidence type="ECO:0000313" key="5">
    <source>
        <dbReference type="EMBL" id="EPY18965.1"/>
    </source>
</evidence>
<dbReference type="SUPFAM" id="SSF47616">
    <property type="entry name" value="GST C-terminal domain-like"/>
    <property type="match status" value="1"/>
</dbReference>
<dbReference type="InterPro" id="IPR036282">
    <property type="entry name" value="Glutathione-S-Trfase_C_sf"/>
</dbReference>
<evidence type="ECO:0000313" key="6">
    <source>
        <dbReference type="Proteomes" id="UP000015354"/>
    </source>
</evidence>
<dbReference type="Pfam" id="PF17171">
    <property type="entry name" value="GST_C_6"/>
    <property type="match status" value="1"/>
</dbReference>
<dbReference type="Pfam" id="PF17172">
    <property type="entry name" value="GST_N_4"/>
    <property type="match status" value="1"/>
</dbReference>
<dbReference type="OrthoDB" id="5809458at2759"/>
<dbReference type="EMBL" id="ATMH01009688">
    <property type="protein sequence ID" value="EPY18965.1"/>
    <property type="molecule type" value="Genomic_DNA"/>
</dbReference>
<dbReference type="Gene3D" id="3.40.30.10">
    <property type="entry name" value="Glutaredoxin"/>
    <property type="match status" value="1"/>
</dbReference>
<dbReference type="InterPro" id="IPR050931">
    <property type="entry name" value="Mito_Protein_Transport_Metaxin"/>
</dbReference>
<feature type="domain" description="Thioredoxin-like fold" evidence="4">
    <location>
        <begin position="90"/>
        <end position="177"/>
    </location>
</feature>
<dbReference type="GO" id="GO:0005737">
    <property type="term" value="C:cytoplasm"/>
    <property type="evidence" value="ECO:0007669"/>
    <property type="project" value="TreeGrafter"/>
</dbReference>
<comment type="similarity">
    <text evidence="1">Belongs to the FAX family.</text>
</comment>
<dbReference type="PANTHER" id="PTHR12289:SF41">
    <property type="entry name" value="FAILED AXON CONNECTIONS-RELATED"/>
    <property type="match status" value="1"/>
</dbReference>
<dbReference type="InterPro" id="IPR012336">
    <property type="entry name" value="Thioredoxin-like_fold"/>
</dbReference>
<dbReference type="InterPro" id="IPR026928">
    <property type="entry name" value="FAX/IsoI-like"/>
</dbReference>
<dbReference type="CDD" id="cd03054">
    <property type="entry name" value="GST_N_Metaxin"/>
    <property type="match status" value="1"/>
</dbReference>
<dbReference type="SFLD" id="SFLDS00019">
    <property type="entry name" value="Glutathione_Transferase_(cytos"/>
    <property type="match status" value="1"/>
</dbReference>
<reference evidence="5 6" key="1">
    <citation type="journal article" date="2013" name="PLoS ONE">
        <title>Predicting the Proteins of Angomonas deanei, Strigomonas culicis and Their Respective Endosymbionts Reveals New Aspects of the Trypanosomatidae Family.</title>
        <authorList>
            <person name="Motta M.C."/>
            <person name="Martins A.C."/>
            <person name="de Souza S.S."/>
            <person name="Catta-Preta C.M."/>
            <person name="Silva R."/>
            <person name="Klein C.C."/>
            <person name="de Almeida L.G."/>
            <person name="de Lima Cunha O."/>
            <person name="Ciapina L.P."/>
            <person name="Brocchi M."/>
            <person name="Colabardini A.C."/>
            <person name="de Araujo Lima B."/>
            <person name="Machado C.R."/>
            <person name="de Almeida Soares C.M."/>
            <person name="Probst C.M."/>
            <person name="de Menezes C.B."/>
            <person name="Thompson C.E."/>
            <person name="Bartholomeu D.C."/>
            <person name="Gradia D.F."/>
            <person name="Pavoni D.P."/>
            <person name="Grisard E.C."/>
            <person name="Fantinatti-Garboggini F."/>
            <person name="Marchini F.K."/>
            <person name="Rodrigues-Luiz G.F."/>
            <person name="Wagner G."/>
            <person name="Goldman G.H."/>
            <person name="Fietto J.L."/>
            <person name="Elias M.C."/>
            <person name="Goldman M.H."/>
            <person name="Sagot M.F."/>
            <person name="Pereira M."/>
            <person name="Stoco P.H."/>
            <person name="de Mendonca-Neto R.P."/>
            <person name="Teixeira S.M."/>
            <person name="Maciel T.E."/>
            <person name="de Oliveira Mendes T.A."/>
            <person name="Urmenyi T.P."/>
            <person name="de Souza W."/>
            <person name="Schenkman S."/>
            <person name="de Vasconcelos A.T."/>
        </authorList>
    </citation>
    <scope>NUCLEOTIDE SEQUENCE [LARGE SCALE GENOMIC DNA]</scope>
</reference>
<feature type="domain" description="Metaxin glutathione S-transferase" evidence="3">
    <location>
        <begin position="236"/>
        <end position="298"/>
    </location>
</feature>
<name>S9V7N9_9TRYP</name>
<evidence type="ECO:0000256" key="2">
    <source>
        <dbReference type="SAM" id="MobiDB-lite"/>
    </source>
</evidence>
<organism evidence="5 6">
    <name type="scientific">Strigomonas culicis</name>
    <dbReference type="NCBI Taxonomy" id="28005"/>
    <lineage>
        <taxon>Eukaryota</taxon>
        <taxon>Discoba</taxon>
        <taxon>Euglenozoa</taxon>
        <taxon>Kinetoplastea</taxon>
        <taxon>Metakinetoplastina</taxon>
        <taxon>Trypanosomatida</taxon>
        <taxon>Trypanosomatidae</taxon>
        <taxon>Strigomonadinae</taxon>
        <taxon>Strigomonas</taxon>
    </lineage>
</organism>
<dbReference type="CDD" id="cd03193">
    <property type="entry name" value="GST_C_Metaxin"/>
    <property type="match status" value="1"/>
</dbReference>
<feature type="compositionally biased region" description="Acidic residues" evidence="2">
    <location>
        <begin position="330"/>
        <end position="340"/>
    </location>
</feature>
<comment type="caution">
    <text evidence="5">The sequence shown here is derived from an EMBL/GenBank/DDBJ whole genome shotgun (WGS) entry which is preliminary data.</text>
</comment>
<dbReference type="SFLD" id="SFLDG01180">
    <property type="entry name" value="SUF1"/>
    <property type="match status" value="1"/>
</dbReference>
<keyword evidence="6" id="KW-1185">Reference proteome</keyword>
<sequence length="350" mass="39091">MQQKVQDQLAAQVQRVREAVARLTPEQRQLATGVGAVTALLAALHIGGSVWEGLARRRRRAQMAAQREDGKVHLYIFPRSPWAPSISSPCSKVETFLRLANIDHEVIETLNTCGSPNECVPFIVHRDQVLSDSKRIIEYLTTEFEVQLDDNLNRLDRATGAALVEMVDYSMSPTFYRIAFTLHPSIATAMLSKALGMPRVFARLMVSHVGSRMQSRLNLAPAGALTPEQYENEFLRDCEAVEQQIGDKPFLFGDEPTSYDCAVYALLIPFVNMKNYAEVSDVYLTVAQSPILVEYLHRLTERAFPDLEELMVATTVARSEVADSPASLDLDPEEETAMGDEDGRVIRLAY</sequence>
<evidence type="ECO:0008006" key="7">
    <source>
        <dbReference type="Google" id="ProtNLM"/>
    </source>
</evidence>
<accession>S9V7N9</accession>
<dbReference type="SFLD" id="SFLDG01200">
    <property type="entry name" value="SUF1.1"/>
    <property type="match status" value="1"/>
</dbReference>
<evidence type="ECO:0000259" key="3">
    <source>
        <dbReference type="Pfam" id="PF17171"/>
    </source>
</evidence>